<keyword evidence="3" id="KW-1185">Reference proteome</keyword>
<gene>
    <name evidence="2" type="ORF">GGR31_001188</name>
</gene>
<protein>
    <submittedName>
        <fullName evidence="2">Uncharacterized protein</fullName>
    </submittedName>
</protein>
<dbReference type="RefSeq" id="WP_309727461.1">
    <property type="nucleotide sequence ID" value="NZ_JAVDQA010000002.1"/>
</dbReference>
<name>A0ABU1K7V3_9FLAO</name>
<sequence>MKTIQNKFKILLLLLFVGATIASCSSDDDTSVEPPAPAETVLLDCDSFQSNNSDALFVLEDIGEGVDYLIDCVVSVEVDLVIEPGVVVQFTNGAGMKVKEQGSLNAVGTQSKPITFTSASETKGAWKGIITDSEKIKNRFDYVTIEYAGDDGLTSNSEPASLIISSDSYFRLNNVSIKNSLNYGIAATAYNYNVEINNCTITNTDIPIYTIPLVASNISGGDFTGNNTDVIRLTSNGVTSINESQTWNNLGVPYRMASDLVIIDGAKFTIEPGVIIEFEDTKGIEIDKLFDEGSAIIAVGTEAKPITFTGVTKVAGAWSTISVRRTTSVQNKIDNVLIEYAGGAGAGGAIEMWVDPVLTVTNTTFKDIDACALFNKYDPENPNLTEGDNTLENVSGGYLCGE</sequence>
<evidence type="ECO:0000313" key="3">
    <source>
        <dbReference type="Proteomes" id="UP001257659"/>
    </source>
</evidence>
<dbReference type="SUPFAM" id="SSF51126">
    <property type="entry name" value="Pectin lyase-like"/>
    <property type="match status" value="1"/>
</dbReference>
<feature type="chain" id="PRO_5046667125" evidence="1">
    <location>
        <begin position="23"/>
        <end position="402"/>
    </location>
</feature>
<accession>A0ABU1K7V3</accession>
<evidence type="ECO:0000256" key="1">
    <source>
        <dbReference type="SAM" id="SignalP"/>
    </source>
</evidence>
<organism evidence="2 3">
    <name type="scientific">Mesonia maritima</name>
    <dbReference type="NCBI Taxonomy" id="1793873"/>
    <lineage>
        <taxon>Bacteria</taxon>
        <taxon>Pseudomonadati</taxon>
        <taxon>Bacteroidota</taxon>
        <taxon>Flavobacteriia</taxon>
        <taxon>Flavobacteriales</taxon>
        <taxon>Flavobacteriaceae</taxon>
        <taxon>Mesonia</taxon>
    </lineage>
</organism>
<feature type="signal peptide" evidence="1">
    <location>
        <begin position="1"/>
        <end position="22"/>
    </location>
</feature>
<comment type="caution">
    <text evidence="2">The sequence shown here is derived from an EMBL/GenBank/DDBJ whole genome shotgun (WGS) entry which is preliminary data.</text>
</comment>
<evidence type="ECO:0000313" key="2">
    <source>
        <dbReference type="EMBL" id="MDR6300557.1"/>
    </source>
</evidence>
<reference evidence="2 3" key="1">
    <citation type="submission" date="2023-07" db="EMBL/GenBank/DDBJ databases">
        <title>Genomic Encyclopedia of Type Strains, Phase IV (KMG-IV): sequencing the most valuable type-strain genomes for metagenomic binning, comparative biology and taxonomic classification.</title>
        <authorList>
            <person name="Goeker M."/>
        </authorList>
    </citation>
    <scope>NUCLEOTIDE SEQUENCE [LARGE SCALE GENOMIC DNA]</scope>
    <source>
        <strain evidence="2 3">DSM 102814</strain>
    </source>
</reference>
<dbReference type="InterPro" id="IPR011050">
    <property type="entry name" value="Pectin_lyase_fold/virulence"/>
</dbReference>
<dbReference type="EMBL" id="JAVDQA010000002">
    <property type="protein sequence ID" value="MDR6300557.1"/>
    <property type="molecule type" value="Genomic_DNA"/>
</dbReference>
<proteinExistence type="predicted"/>
<dbReference type="Proteomes" id="UP001257659">
    <property type="component" value="Unassembled WGS sequence"/>
</dbReference>
<keyword evidence="1" id="KW-0732">Signal</keyword>
<dbReference type="PROSITE" id="PS51257">
    <property type="entry name" value="PROKAR_LIPOPROTEIN"/>
    <property type="match status" value="1"/>
</dbReference>